<feature type="compositionally biased region" description="Low complexity" evidence="1">
    <location>
        <begin position="7"/>
        <end position="24"/>
    </location>
</feature>
<feature type="region of interest" description="Disordered" evidence="1">
    <location>
        <begin position="1"/>
        <end position="24"/>
    </location>
</feature>
<name>D2VE56_NAEGR</name>
<dbReference type="InParanoid" id="D2VE56"/>
<accession>D2VE56</accession>
<dbReference type="GeneID" id="8848883"/>
<organism evidence="4">
    <name type="scientific">Naegleria gruberi</name>
    <name type="common">Amoeba</name>
    <dbReference type="NCBI Taxonomy" id="5762"/>
    <lineage>
        <taxon>Eukaryota</taxon>
        <taxon>Discoba</taxon>
        <taxon>Heterolobosea</taxon>
        <taxon>Tetramitia</taxon>
        <taxon>Eutetramitia</taxon>
        <taxon>Vahlkampfiidae</taxon>
        <taxon>Naegleria</taxon>
    </lineage>
</organism>
<keyword evidence="2" id="KW-0812">Transmembrane</keyword>
<evidence type="ECO:0000256" key="1">
    <source>
        <dbReference type="SAM" id="MobiDB-lite"/>
    </source>
</evidence>
<protein>
    <submittedName>
        <fullName evidence="3">Predicted protein</fullName>
    </submittedName>
</protein>
<feature type="transmembrane region" description="Helical" evidence="2">
    <location>
        <begin position="125"/>
        <end position="146"/>
    </location>
</feature>
<dbReference type="KEGG" id="ngr:NAEGRDRAFT_48814"/>
<dbReference type="Proteomes" id="UP000006671">
    <property type="component" value="Unassembled WGS sequence"/>
</dbReference>
<evidence type="ECO:0000313" key="4">
    <source>
        <dbReference type="Proteomes" id="UP000006671"/>
    </source>
</evidence>
<evidence type="ECO:0000256" key="2">
    <source>
        <dbReference type="SAM" id="Phobius"/>
    </source>
</evidence>
<sequence length="393" mass="45617">MYRFGRINSSRSKILSSGLSSSSNSTNKLFISNQFNNHHYSINKKNNNLTNGNTTITTQQQCFHTNLKNFRMPFDDPRFEEFLRNKRNFKHYRNPSGHGFDGPFLPEKRTLVGTLVSLVWKIITLPFKIVGSILMFGALFVGKMIFRRKLKEMEQMMTRTTLRNVKSLNTLYRNDKFTEGQIFFRDMMTGQPSLVDEVLEDCLNFMDNNQLVYERLKEEAIKRSDSMKESFSISLHDSKEKVERDNGESNKMCFSNSKFIRLVTDPQMISTRQVSGAGNTMIRRVPIFIMVKMSEKEIEQLKNAKPEPMLGMTLNEDNEILKEYKLSLPLYLDIHATYEYGEWKQFKKLDILTTEKEELDGGEILISFDELSSNDSGTSMNVGIMDAEFVEKK</sequence>
<keyword evidence="2" id="KW-1133">Transmembrane helix</keyword>
<evidence type="ECO:0000313" key="3">
    <source>
        <dbReference type="EMBL" id="EFC44824.1"/>
    </source>
</evidence>
<keyword evidence="2" id="KW-0472">Membrane</keyword>
<proteinExistence type="predicted"/>
<gene>
    <name evidence="3" type="ORF">NAEGRDRAFT_48814</name>
</gene>
<dbReference type="AlphaFoldDB" id="D2VE56"/>
<reference evidence="3 4" key="1">
    <citation type="journal article" date="2010" name="Cell">
        <title>The genome of Naegleria gruberi illuminates early eukaryotic versatility.</title>
        <authorList>
            <person name="Fritz-Laylin L.K."/>
            <person name="Prochnik S.E."/>
            <person name="Ginger M.L."/>
            <person name="Dacks J.B."/>
            <person name="Carpenter M.L."/>
            <person name="Field M.C."/>
            <person name="Kuo A."/>
            <person name="Paredez A."/>
            <person name="Chapman J."/>
            <person name="Pham J."/>
            <person name="Shu S."/>
            <person name="Neupane R."/>
            <person name="Cipriano M."/>
            <person name="Mancuso J."/>
            <person name="Tu H."/>
            <person name="Salamov A."/>
            <person name="Lindquist E."/>
            <person name="Shapiro H."/>
            <person name="Lucas S."/>
            <person name="Grigoriev I.V."/>
            <person name="Cande W.Z."/>
            <person name="Fulton C."/>
            <person name="Rokhsar D.S."/>
            <person name="Dawson S.C."/>
        </authorList>
    </citation>
    <scope>NUCLEOTIDE SEQUENCE [LARGE SCALE GENOMIC DNA]</scope>
    <source>
        <strain evidence="3 4">NEG-M</strain>
    </source>
</reference>
<dbReference type="RefSeq" id="XP_002677568.1">
    <property type="nucleotide sequence ID" value="XM_002677522.1"/>
</dbReference>
<dbReference type="OMA" id="HNEHIAG"/>
<dbReference type="EMBL" id="GG738866">
    <property type="protein sequence ID" value="EFC44824.1"/>
    <property type="molecule type" value="Genomic_DNA"/>
</dbReference>
<dbReference type="OrthoDB" id="10407257at2759"/>
<dbReference type="VEuPathDB" id="AmoebaDB:NAEGRDRAFT_48814"/>
<keyword evidence="4" id="KW-1185">Reference proteome</keyword>